<evidence type="ECO:0000256" key="2">
    <source>
        <dbReference type="SAM" id="Coils"/>
    </source>
</evidence>
<evidence type="ECO:0000256" key="1">
    <source>
        <dbReference type="ARBA" id="ARBA00007409"/>
    </source>
</evidence>
<dbReference type="AlphaFoldDB" id="A0A6P4I1R9"/>
<sequence>MSGDQAKEIEAVPPSLQDFKAPVLPDNKLVLFFHPYNFYSQKVLLVLYEKKIDFFPYVVDLCNGEQYSSWFLNLNPKGDVPVLQDGAFIVPNSTHIINYVESKFRGAKHPALKPQQNSKEYDQVLLYEQAVGRLPVGALSLGSFIHDDLKLVPKAPFIGPVRQSCLKNNEKVLDLLRRSVEELASNKAALKNKLDIQVRRRDLVSSREDFQRVLDAVRHFLLYVEQELSAKAPRSEWLTGDEVTLADISLGLLLHRLYQLGFENHYWAFGKLPQVEAYFLRFRQRESYHRLQPSNFAILREMWMRTPGNYKLGAGAGFLGMAMFAAFAHK</sequence>
<dbReference type="PANTHER" id="PTHR44188:SF1">
    <property type="entry name" value="GDAP1, ISOFORM A"/>
    <property type="match status" value="1"/>
</dbReference>
<dbReference type="InterPro" id="IPR010987">
    <property type="entry name" value="Glutathione-S-Trfase_C-like"/>
</dbReference>
<dbReference type="GO" id="GO:0006626">
    <property type="term" value="P:protein targeting to mitochondrion"/>
    <property type="evidence" value="ECO:0007669"/>
    <property type="project" value="TreeGrafter"/>
</dbReference>
<dbReference type="Gene3D" id="1.20.1050.10">
    <property type="match status" value="1"/>
</dbReference>
<dbReference type="InterPro" id="IPR004046">
    <property type="entry name" value="GST_C"/>
</dbReference>
<dbReference type="RefSeq" id="XP_017016622.1">
    <property type="nucleotide sequence ID" value="XM_017161133.3"/>
</dbReference>
<protein>
    <submittedName>
        <fullName evidence="6">Ganglioside-induced differentiation-associated protein 1 isoform X1</fullName>
    </submittedName>
</protein>
<dbReference type="InterPro" id="IPR036249">
    <property type="entry name" value="Thioredoxin-like_sf"/>
</dbReference>
<dbReference type="Pfam" id="PF13417">
    <property type="entry name" value="GST_N_3"/>
    <property type="match status" value="1"/>
</dbReference>
<accession>A0A6P4I1R9</accession>
<dbReference type="InterPro" id="IPR004045">
    <property type="entry name" value="Glutathione_S-Trfase_N"/>
</dbReference>
<proteinExistence type="inferred from homology"/>
<keyword evidence="2" id="KW-0175">Coiled coil</keyword>
<feature type="domain" description="GST C-terminal" evidence="4">
    <location>
        <begin position="117"/>
        <end position="308"/>
    </location>
</feature>
<dbReference type="Pfam" id="PF00043">
    <property type="entry name" value="GST_C"/>
    <property type="match status" value="1"/>
</dbReference>
<evidence type="ECO:0000259" key="3">
    <source>
        <dbReference type="PROSITE" id="PS50404"/>
    </source>
</evidence>
<dbReference type="SUPFAM" id="SSF52833">
    <property type="entry name" value="Thioredoxin-like"/>
    <property type="match status" value="1"/>
</dbReference>
<dbReference type="FunFam" id="3.40.30.10:FF:000394">
    <property type="entry name" value="Gdap1, isoform B"/>
    <property type="match status" value="1"/>
</dbReference>
<dbReference type="GO" id="GO:0000266">
    <property type="term" value="P:mitochondrial fission"/>
    <property type="evidence" value="ECO:0007669"/>
    <property type="project" value="TreeGrafter"/>
</dbReference>
<feature type="domain" description="GST N-terminal" evidence="3">
    <location>
        <begin position="27"/>
        <end position="108"/>
    </location>
</feature>
<dbReference type="OrthoDB" id="249703at2759"/>
<dbReference type="InterPro" id="IPR036282">
    <property type="entry name" value="Glutathione-S-Trfase_C_sf"/>
</dbReference>
<feature type="coiled-coil region" evidence="2">
    <location>
        <begin position="166"/>
        <end position="200"/>
    </location>
</feature>
<reference evidence="6" key="1">
    <citation type="submission" date="2025-08" db="UniProtKB">
        <authorList>
            <consortium name="RefSeq"/>
        </authorList>
    </citation>
    <scope>IDENTIFICATION</scope>
    <source>
        <strain evidence="6">14028-0561.14</strain>
        <tissue evidence="6">Whole fly</tissue>
    </source>
</reference>
<gene>
    <name evidence="6" type="primary">Gdap1</name>
</gene>
<dbReference type="GO" id="GO:0008053">
    <property type="term" value="P:mitochondrial fusion"/>
    <property type="evidence" value="ECO:0007669"/>
    <property type="project" value="TreeGrafter"/>
</dbReference>
<evidence type="ECO:0000313" key="6">
    <source>
        <dbReference type="RefSeq" id="XP_017016622.1"/>
    </source>
</evidence>
<comment type="similarity">
    <text evidence="1">Belongs to the GST superfamily.</text>
</comment>
<dbReference type="PROSITE" id="PS50404">
    <property type="entry name" value="GST_NTER"/>
    <property type="match status" value="1"/>
</dbReference>
<dbReference type="GO" id="GO:0005741">
    <property type="term" value="C:mitochondrial outer membrane"/>
    <property type="evidence" value="ECO:0007669"/>
    <property type="project" value="TreeGrafter"/>
</dbReference>
<dbReference type="CDD" id="cd00570">
    <property type="entry name" value="GST_N_family"/>
    <property type="match status" value="1"/>
</dbReference>
<keyword evidence="5" id="KW-1185">Reference proteome</keyword>
<dbReference type="PANTHER" id="PTHR44188">
    <property type="entry name" value="GDAP1, ISOFORM A"/>
    <property type="match status" value="1"/>
</dbReference>
<dbReference type="Gene3D" id="3.40.30.10">
    <property type="entry name" value="Glutaredoxin"/>
    <property type="match status" value="1"/>
</dbReference>
<dbReference type="PROSITE" id="PS50405">
    <property type="entry name" value="GST_CTER"/>
    <property type="match status" value="1"/>
</dbReference>
<dbReference type="SUPFAM" id="SSF47616">
    <property type="entry name" value="GST C-terminal domain-like"/>
    <property type="match status" value="1"/>
</dbReference>
<organism evidence="5 6">
    <name type="scientific">Drosophila kikkawai</name>
    <name type="common">Fruit fly</name>
    <dbReference type="NCBI Taxonomy" id="30033"/>
    <lineage>
        <taxon>Eukaryota</taxon>
        <taxon>Metazoa</taxon>
        <taxon>Ecdysozoa</taxon>
        <taxon>Arthropoda</taxon>
        <taxon>Hexapoda</taxon>
        <taxon>Insecta</taxon>
        <taxon>Pterygota</taxon>
        <taxon>Neoptera</taxon>
        <taxon>Endopterygota</taxon>
        <taxon>Diptera</taxon>
        <taxon>Brachycera</taxon>
        <taxon>Muscomorpha</taxon>
        <taxon>Ephydroidea</taxon>
        <taxon>Drosophilidae</taxon>
        <taxon>Drosophila</taxon>
        <taxon>Sophophora</taxon>
    </lineage>
</organism>
<evidence type="ECO:0000259" key="4">
    <source>
        <dbReference type="PROSITE" id="PS50405"/>
    </source>
</evidence>
<evidence type="ECO:0000313" key="5">
    <source>
        <dbReference type="Proteomes" id="UP001652661"/>
    </source>
</evidence>
<name>A0A6P4I1R9_DROKI</name>
<dbReference type="Proteomes" id="UP001652661">
    <property type="component" value="Chromosome 3L"/>
</dbReference>
<dbReference type="OMA" id="LKTWCFV"/>